<reference evidence="15" key="1">
    <citation type="submission" date="2015-11" db="EMBL/GenBank/DDBJ databases">
        <title>De novo transcriptome assembly of four potential Pierce s Disease insect vectors from Arizona vineyards.</title>
        <authorList>
            <person name="Tassone E.E."/>
        </authorList>
    </citation>
    <scope>NUCLEOTIDE SEQUENCE</scope>
</reference>
<evidence type="ECO:0000256" key="6">
    <source>
        <dbReference type="ARBA" id="ARBA00022763"/>
    </source>
</evidence>
<dbReference type="GO" id="GO:0006281">
    <property type="term" value="P:DNA repair"/>
    <property type="evidence" value="ECO:0007669"/>
    <property type="project" value="UniProtKB-KW"/>
</dbReference>
<evidence type="ECO:0000256" key="3">
    <source>
        <dbReference type="ARBA" id="ARBA00014580"/>
    </source>
</evidence>
<name>A0A1B6MMF8_9HEMI</name>
<evidence type="ECO:0000256" key="10">
    <source>
        <dbReference type="ARBA" id="ARBA00023242"/>
    </source>
</evidence>
<evidence type="ECO:0000256" key="11">
    <source>
        <dbReference type="ARBA" id="ARBA00031670"/>
    </source>
</evidence>
<dbReference type="GO" id="GO:0009411">
    <property type="term" value="P:response to UV"/>
    <property type="evidence" value="ECO:0007669"/>
    <property type="project" value="TreeGrafter"/>
</dbReference>
<dbReference type="AlphaFoldDB" id="A0A1B6MMF8"/>
<feature type="region of interest" description="Disordered" evidence="13">
    <location>
        <begin position="37"/>
        <end position="71"/>
    </location>
</feature>
<evidence type="ECO:0000256" key="8">
    <source>
        <dbReference type="ARBA" id="ARBA00023125"/>
    </source>
</evidence>
<evidence type="ECO:0000256" key="12">
    <source>
        <dbReference type="PROSITE-ProRule" id="PRU00221"/>
    </source>
</evidence>
<organism evidence="15">
    <name type="scientific">Graphocephala atropunctata</name>
    <dbReference type="NCBI Taxonomy" id="36148"/>
    <lineage>
        <taxon>Eukaryota</taxon>
        <taxon>Metazoa</taxon>
        <taxon>Ecdysozoa</taxon>
        <taxon>Arthropoda</taxon>
        <taxon>Hexapoda</taxon>
        <taxon>Insecta</taxon>
        <taxon>Pterygota</taxon>
        <taxon>Neoptera</taxon>
        <taxon>Paraneoptera</taxon>
        <taxon>Hemiptera</taxon>
        <taxon>Auchenorrhyncha</taxon>
        <taxon>Membracoidea</taxon>
        <taxon>Cicadellidae</taxon>
        <taxon>Cicadellinae</taxon>
        <taxon>Cicadellini</taxon>
        <taxon>Graphocephala</taxon>
    </lineage>
</organism>
<keyword evidence="7" id="KW-0833">Ubl conjugation pathway</keyword>
<dbReference type="InterPro" id="IPR036322">
    <property type="entry name" value="WD40_repeat_dom_sf"/>
</dbReference>
<dbReference type="EMBL" id="GEBQ01002851">
    <property type="protein sequence ID" value="JAT37126.1"/>
    <property type="molecule type" value="Transcribed_RNA"/>
</dbReference>
<protein>
    <recommendedName>
        <fullName evidence="3">DNA damage-binding protein 2</fullName>
    </recommendedName>
    <alternativeName>
        <fullName evidence="11">Damage-specific DNA-binding protein 2</fullName>
    </alternativeName>
</protein>
<dbReference type="GO" id="GO:0003684">
    <property type="term" value="F:damaged DNA binding"/>
    <property type="evidence" value="ECO:0007669"/>
    <property type="project" value="InterPro"/>
</dbReference>
<proteinExistence type="inferred from homology"/>
<dbReference type="InterPro" id="IPR019775">
    <property type="entry name" value="WD40_repeat_CS"/>
</dbReference>
<comment type="subcellular location">
    <subcellularLocation>
        <location evidence="1">Nucleus</location>
    </subcellularLocation>
</comment>
<feature type="signal peptide" evidence="14">
    <location>
        <begin position="1"/>
        <end position="22"/>
    </location>
</feature>
<keyword evidence="4 12" id="KW-0853">WD repeat</keyword>
<evidence type="ECO:0000256" key="9">
    <source>
        <dbReference type="ARBA" id="ARBA00023204"/>
    </source>
</evidence>
<dbReference type="PROSITE" id="PS00678">
    <property type="entry name" value="WD_REPEATS_1"/>
    <property type="match status" value="1"/>
</dbReference>
<evidence type="ECO:0000313" key="15">
    <source>
        <dbReference type="EMBL" id="JAT37126.1"/>
    </source>
</evidence>
<evidence type="ECO:0000256" key="2">
    <source>
        <dbReference type="ARBA" id="ARBA00005434"/>
    </source>
</evidence>
<evidence type="ECO:0000256" key="5">
    <source>
        <dbReference type="ARBA" id="ARBA00022737"/>
    </source>
</evidence>
<evidence type="ECO:0000256" key="13">
    <source>
        <dbReference type="SAM" id="MobiDB-lite"/>
    </source>
</evidence>
<keyword evidence="9" id="KW-0234">DNA repair</keyword>
<evidence type="ECO:0000256" key="4">
    <source>
        <dbReference type="ARBA" id="ARBA00022574"/>
    </source>
</evidence>
<feature type="repeat" description="WD" evidence="12">
    <location>
        <begin position="302"/>
        <end position="344"/>
    </location>
</feature>
<dbReference type="PANTHER" id="PTHR15169">
    <property type="entry name" value="DAMAGE-SPECIFIC DNA BINDING PROTEIN 2"/>
    <property type="match status" value="1"/>
</dbReference>
<evidence type="ECO:0000256" key="1">
    <source>
        <dbReference type="ARBA" id="ARBA00004123"/>
    </source>
</evidence>
<evidence type="ECO:0000256" key="7">
    <source>
        <dbReference type="ARBA" id="ARBA00022786"/>
    </source>
</evidence>
<gene>
    <name evidence="15" type="ORF">g.20626</name>
</gene>
<dbReference type="InterPro" id="IPR015943">
    <property type="entry name" value="WD40/YVTN_repeat-like_dom_sf"/>
</dbReference>
<feature type="chain" id="PRO_5008588504" description="DNA damage-binding protein 2" evidence="14">
    <location>
        <begin position="23"/>
        <end position="487"/>
    </location>
</feature>
<dbReference type="PROSITE" id="PS50082">
    <property type="entry name" value="WD_REPEATS_2"/>
    <property type="match status" value="1"/>
</dbReference>
<dbReference type="GO" id="GO:0080008">
    <property type="term" value="C:Cul4-RING E3 ubiquitin ligase complex"/>
    <property type="evidence" value="ECO:0007669"/>
    <property type="project" value="InterPro"/>
</dbReference>
<dbReference type="InterPro" id="IPR001680">
    <property type="entry name" value="WD40_rpt"/>
</dbReference>
<dbReference type="PANTHER" id="PTHR15169:SF0">
    <property type="entry name" value="DNA DAMAGE-BINDING PROTEIN 2"/>
    <property type="match status" value="1"/>
</dbReference>
<dbReference type="InterPro" id="IPR033312">
    <property type="entry name" value="DDB2"/>
</dbReference>
<dbReference type="GO" id="GO:0005634">
    <property type="term" value="C:nucleus"/>
    <property type="evidence" value="ECO:0007669"/>
    <property type="project" value="UniProtKB-SubCell"/>
</dbReference>
<keyword evidence="8" id="KW-0238">DNA-binding</keyword>
<feature type="compositionally biased region" description="Basic and acidic residues" evidence="13">
    <location>
        <begin position="50"/>
        <end position="61"/>
    </location>
</feature>
<evidence type="ECO:0000256" key="14">
    <source>
        <dbReference type="SAM" id="SignalP"/>
    </source>
</evidence>
<dbReference type="SMART" id="SM00320">
    <property type="entry name" value="WD40"/>
    <property type="match status" value="4"/>
</dbReference>
<comment type="similarity">
    <text evidence="2">Belongs to the WD repeat DDB2/WDR76 family.</text>
</comment>
<keyword evidence="5" id="KW-0677">Repeat</keyword>
<accession>A0A1B6MMF8</accession>
<dbReference type="SUPFAM" id="SSF50978">
    <property type="entry name" value="WD40 repeat-like"/>
    <property type="match status" value="1"/>
</dbReference>
<sequence length="487" mass="55708">MTVRLVTQYAMFCLCLWWPCSAVVVIRAIRGTSMSNEKRKLRSSSFQNSEPKKKKENKQSDKTQAYKGIEKPTQHGLKELRQASSKYHEEFKFEVKCNNCDKSLKEIINPTNHIHFLDQFQKGLGKSSVLQQIAEQVYLRDMQQGSIRYLVETPGLRVTSMQWHPHNPNLLVTGDRNGFVTLISSREEPTAPVVHNESVLKFYHSMGSRTMYGQSLEESLEAVRFNTKRSGMEVCTASMDGTISTYNFNPEKRTKLVKSATPTRIWFCSVDVHSDGKSVYGGDNMGKLATHHLDSGETRHQLMLHKKKITYLEFHPWDPNVMVTSSLDKTVKMWDIRTLGEKNSHIECLFHDSAVSCATFSQTDGCRLLTTDQQDQIRVYKAPTWVLEHKISHPHRHYQCVTHIKATWHPFADLFVVARYPNPTSPVFNREMRSVDVYSALTGKRRSELIDPSAVLTRLAQFNCSGSLLATAVGRISKVWQLNKSQF</sequence>
<dbReference type="Gene3D" id="2.130.10.10">
    <property type="entry name" value="YVTN repeat-like/Quinoprotein amine dehydrogenase"/>
    <property type="match status" value="1"/>
</dbReference>
<keyword evidence="6" id="KW-0227">DNA damage</keyword>
<dbReference type="Pfam" id="PF00400">
    <property type="entry name" value="WD40"/>
    <property type="match status" value="1"/>
</dbReference>
<dbReference type="PROSITE" id="PS50294">
    <property type="entry name" value="WD_REPEATS_REGION"/>
    <property type="match status" value="1"/>
</dbReference>
<keyword evidence="10" id="KW-0539">Nucleus</keyword>
<keyword evidence="14" id="KW-0732">Signal</keyword>